<dbReference type="RefSeq" id="WP_051502134.1">
    <property type="nucleotide sequence ID" value="NZ_CABJBE010000009.1"/>
</dbReference>
<dbReference type="Proteomes" id="UP000429980">
    <property type="component" value="Unassembled WGS sequence"/>
</dbReference>
<keyword evidence="5" id="KW-0812">Transmembrane</keyword>
<dbReference type="EMBL" id="NILF01000009">
    <property type="protein sequence ID" value="TWL44126.1"/>
    <property type="molecule type" value="Genomic_DNA"/>
</dbReference>
<evidence type="ECO:0000259" key="6">
    <source>
        <dbReference type="Pfam" id="PF04542"/>
    </source>
</evidence>
<dbReference type="PANTHER" id="PTHR43133:SF8">
    <property type="entry name" value="RNA POLYMERASE SIGMA FACTOR HI_1459-RELATED"/>
    <property type="match status" value="1"/>
</dbReference>
<dbReference type="SUPFAM" id="SSF88946">
    <property type="entry name" value="Sigma2 domain of RNA polymerase sigma factors"/>
    <property type="match status" value="1"/>
</dbReference>
<dbReference type="InterPro" id="IPR007627">
    <property type="entry name" value="RNA_pol_sigma70_r2"/>
</dbReference>
<dbReference type="Gene3D" id="1.10.1740.10">
    <property type="match status" value="1"/>
</dbReference>
<dbReference type="Pfam" id="PF04542">
    <property type="entry name" value="Sigma70_r2"/>
    <property type="match status" value="1"/>
</dbReference>
<keyword evidence="3" id="KW-0238">DNA-binding</keyword>
<organism evidence="7 8">
    <name type="scientific">Bacillus paralicheniformis</name>
    <dbReference type="NCBI Taxonomy" id="1648923"/>
    <lineage>
        <taxon>Bacteria</taxon>
        <taxon>Bacillati</taxon>
        <taxon>Bacillota</taxon>
        <taxon>Bacilli</taxon>
        <taxon>Bacillales</taxon>
        <taxon>Bacillaceae</taxon>
        <taxon>Bacillus</taxon>
    </lineage>
</organism>
<feature type="transmembrane region" description="Helical" evidence="5">
    <location>
        <begin position="108"/>
        <end position="125"/>
    </location>
</feature>
<proteinExistence type="predicted"/>
<dbReference type="PANTHER" id="PTHR43133">
    <property type="entry name" value="RNA POLYMERASE ECF-TYPE SIGMA FACTO"/>
    <property type="match status" value="1"/>
</dbReference>
<keyword evidence="4" id="KW-0804">Transcription</keyword>
<keyword evidence="5" id="KW-1133">Transmembrane helix</keyword>
<keyword evidence="2" id="KW-0731">Sigma factor</keyword>
<comment type="caution">
    <text evidence="7">The sequence shown here is derived from an EMBL/GenBank/DDBJ whole genome shotgun (WGS) entry which is preliminary data.</text>
</comment>
<evidence type="ECO:0000256" key="4">
    <source>
        <dbReference type="ARBA" id="ARBA00023163"/>
    </source>
</evidence>
<evidence type="ECO:0000256" key="2">
    <source>
        <dbReference type="ARBA" id="ARBA00023082"/>
    </source>
</evidence>
<evidence type="ECO:0000256" key="5">
    <source>
        <dbReference type="SAM" id="Phobius"/>
    </source>
</evidence>
<accession>A0ABY3G0Z8</accession>
<feature type="domain" description="RNA polymerase sigma-70 region 2" evidence="6">
    <location>
        <begin position="7"/>
        <end position="71"/>
    </location>
</feature>
<feature type="transmembrane region" description="Helical" evidence="5">
    <location>
        <begin position="163"/>
        <end position="192"/>
    </location>
</feature>
<evidence type="ECO:0000313" key="7">
    <source>
        <dbReference type="EMBL" id="TWL44126.1"/>
    </source>
</evidence>
<evidence type="ECO:0000256" key="3">
    <source>
        <dbReference type="ARBA" id="ARBA00023125"/>
    </source>
</evidence>
<reference evidence="7 8" key="1">
    <citation type="submission" date="2019-06" db="EMBL/GenBank/DDBJ databases">
        <title>Genome sequence analysis of &gt;100 Bacillus licheniformis strains suggests intrinsic resistance to this species.</title>
        <authorList>
            <person name="Wels M."/>
            <person name="Siezen R.J."/>
            <person name="Johansen E."/>
            <person name="Stuer-Lauridsen B."/>
            <person name="Bjerre K."/>
            <person name="Nielsen B.K.K."/>
        </authorList>
    </citation>
    <scope>NUCLEOTIDE SEQUENCE [LARGE SCALE GENOMIC DNA]</scope>
    <source>
        <strain evidence="7 8">BAC-15381</strain>
    </source>
</reference>
<dbReference type="InterPro" id="IPR039425">
    <property type="entry name" value="RNA_pol_sigma-70-like"/>
</dbReference>
<keyword evidence="8" id="KW-1185">Reference proteome</keyword>
<evidence type="ECO:0000313" key="8">
    <source>
        <dbReference type="Proteomes" id="UP000429980"/>
    </source>
</evidence>
<dbReference type="InterPro" id="IPR013325">
    <property type="entry name" value="RNA_pol_sigma_r2"/>
</dbReference>
<protein>
    <submittedName>
        <fullName evidence="7">RNA polymerase sigma factor YlaC</fullName>
    </submittedName>
</protein>
<feature type="transmembrane region" description="Helical" evidence="5">
    <location>
        <begin position="131"/>
        <end position="151"/>
    </location>
</feature>
<gene>
    <name evidence="7" type="ORF">CHCC15381_0665</name>
</gene>
<keyword evidence="5" id="KW-0472">Membrane</keyword>
<dbReference type="NCBIfam" id="TIGR02937">
    <property type="entry name" value="sigma70-ECF"/>
    <property type="match status" value="1"/>
</dbReference>
<sequence>MKLEEVYKSIQPSVYAFFYVKTFHKETAEDLTQEVFYQAVKGYHTFSGKSTIKTWVFAIAKNVLKKHFRSGASKAGTNMIFQHEEAACLSPEEHLLKTEKERRLLEEINRLLWYAVLGLAVYLFYRDMKLVILLSFAPIFIWGMGDILAGWDAADGTGVVEHLLYSVFGAFMLAVIHCFFAAAGMMIGWLFLKLKESS</sequence>
<keyword evidence="1" id="KW-0805">Transcription regulation</keyword>
<name>A0ABY3G0Z8_9BACI</name>
<evidence type="ECO:0000256" key="1">
    <source>
        <dbReference type="ARBA" id="ARBA00023015"/>
    </source>
</evidence>
<dbReference type="InterPro" id="IPR014284">
    <property type="entry name" value="RNA_pol_sigma-70_dom"/>
</dbReference>